<dbReference type="EMBL" id="CP108482">
    <property type="protein sequence ID" value="WUS58326.1"/>
    <property type="molecule type" value="Genomic_DNA"/>
</dbReference>
<evidence type="ECO:0000313" key="4">
    <source>
        <dbReference type="Proteomes" id="UP001432014"/>
    </source>
</evidence>
<reference evidence="3 4" key="1">
    <citation type="submission" date="2022-10" db="EMBL/GenBank/DDBJ databases">
        <title>The complete genomes of actinobacterial strains from the NBC collection.</title>
        <authorList>
            <person name="Joergensen T.S."/>
            <person name="Alvarez Arevalo M."/>
            <person name="Sterndorff E.B."/>
            <person name="Faurdal D."/>
            <person name="Vuksanovic O."/>
            <person name="Mourched A.-S."/>
            <person name="Charusanti P."/>
            <person name="Shaw S."/>
            <person name="Blin K."/>
            <person name="Weber T."/>
        </authorList>
    </citation>
    <scope>NUCLEOTIDE SEQUENCE [LARGE SCALE GENOMIC DNA]</scope>
    <source>
        <strain evidence="3 4">NBC_01247</strain>
    </source>
</reference>
<organism evidence="3 4">
    <name type="scientific">Kitasatospora herbaricolor</name>
    <dbReference type="NCBI Taxonomy" id="68217"/>
    <lineage>
        <taxon>Bacteria</taxon>
        <taxon>Bacillati</taxon>
        <taxon>Actinomycetota</taxon>
        <taxon>Actinomycetes</taxon>
        <taxon>Kitasatosporales</taxon>
        <taxon>Streptomycetaceae</taxon>
        <taxon>Kitasatospora</taxon>
    </lineage>
</organism>
<feature type="transmembrane region" description="Helical" evidence="2">
    <location>
        <begin position="77"/>
        <end position="98"/>
    </location>
</feature>
<dbReference type="RefSeq" id="WP_329495548.1">
    <property type="nucleotide sequence ID" value="NZ_CP108460.1"/>
</dbReference>
<feature type="transmembrane region" description="Helical" evidence="2">
    <location>
        <begin position="216"/>
        <end position="233"/>
    </location>
</feature>
<feature type="compositionally biased region" description="Polar residues" evidence="1">
    <location>
        <begin position="1"/>
        <end position="11"/>
    </location>
</feature>
<sequence>MTVSTESASTPSPSRSHAGAGRAGRRPHLRPAWRSPLLLAAEAGVAFAAALVLPYLARSFKLDPLNRLAQVSGLAAIQLRFAVIGLVLVAAAVVAMRLRGGRHFGLVTRFASAAIAGLASGFVAAGAVVALLGTPWPMFGLNGDSGRIVEWSQAVAHGLPSPSPVYPPAPLYTLGYYAQWFHDGNTAYAFKDLQILGAAAFGPLVYLAWRMLLSPIRALAFGVLPAFALIDAYKPYSQTVLVLLVPVLVAMVIQLRRSGTDGWRLLLLKGAGFGALLGLLFLTYSGWFLWSAAGVLVAALVYFPWRADRLRGLAFVAVTAGVFAAVAGRYLVTLLTEGQTTKDVSFRFDNFTDPAYFLMWRTDMPGKVTEWPLPGEFGGMGLFAVVMFVCLGVALWLGLRKPMVVTIICMFASAWVMRMYIASHMYETQTVQLYTRTNNQLLYCGLILCALVAHLLSLRLAERRGGAADGTDGTKTLGGGFPNPQGAVVGALFALLFLFGTVSSSMADRYMPAKENTYRILPWVSHTVQKLDGKCPKFAPGGVCTKEGDQAWVAMIQ</sequence>
<feature type="transmembrane region" description="Helical" evidence="2">
    <location>
        <begin position="377"/>
        <end position="397"/>
    </location>
</feature>
<feature type="transmembrane region" description="Helical" evidence="2">
    <location>
        <begin position="287"/>
        <end position="305"/>
    </location>
</feature>
<accession>A0ABZ1WBW1</accession>
<feature type="transmembrane region" description="Helical" evidence="2">
    <location>
        <begin position="404"/>
        <end position="420"/>
    </location>
</feature>
<feature type="region of interest" description="Disordered" evidence="1">
    <location>
        <begin position="1"/>
        <end position="27"/>
    </location>
</feature>
<evidence type="ECO:0000313" key="3">
    <source>
        <dbReference type="EMBL" id="WUS58326.1"/>
    </source>
</evidence>
<evidence type="ECO:0000256" key="1">
    <source>
        <dbReference type="SAM" id="MobiDB-lite"/>
    </source>
</evidence>
<feature type="transmembrane region" description="Helical" evidence="2">
    <location>
        <begin position="487"/>
        <end position="507"/>
    </location>
</feature>
<proteinExistence type="predicted"/>
<feature type="transmembrane region" description="Helical" evidence="2">
    <location>
        <begin position="312"/>
        <end position="332"/>
    </location>
</feature>
<protein>
    <recommendedName>
        <fullName evidence="5">Galactan 5-O-arabinofuranosyltransferase</fullName>
    </recommendedName>
</protein>
<feature type="transmembrane region" description="Helical" evidence="2">
    <location>
        <begin position="440"/>
        <end position="458"/>
    </location>
</feature>
<dbReference type="Proteomes" id="UP001432014">
    <property type="component" value="Chromosome"/>
</dbReference>
<evidence type="ECO:0000256" key="2">
    <source>
        <dbReference type="SAM" id="Phobius"/>
    </source>
</evidence>
<keyword evidence="2" id="KW-0812">Transmembrane</keyword>
<evidence type="ECO:0008006" key="5">
    <source>
        <dbReference type="Google" id="ProtNLM"/>
    </source>
</evidence>
<feature type="transmembrane region" description="Helical" evidence="2">
    <location>
        <begin position="36"/>
        <end position="57"/>
    </location>
</feature>
<feature type="transmembrane region" description="Helical" evidence="2">
    <location>
        <begin position="110"/>
        <end position="132"/>
    </location>
</feature>
<keyword evidence="4" id="KW-1185">Reference proteome</keyword>
<keyword evidence="2" id="KW-1133">Transmembrane helix</keyword>
<name>A0ABZ1WBW1_9ACTN</name>
<keyword evidence="2" id="KW-0472">Membrane</keyword>
<feature type="transmembrane region" description="Helical" evidence="2">
    <location>
        <begin position="239"/>
        <end position="255"/>
    </location>
</feature>
<feature type="transmembrane region" description="Helical" evidence="2">
    <location>
        <begin position="262"/>
        <end position="281"/>
    </location>
</feature>
<gene>
    <name evidence="3" type="ORF">OG469_24120</name>
</gene>
<feature type="transmembrane region" description="Helical" evidence="2">
    <location>
        <begin position="193"/>
        <end position="209"/>
    </location>
</feature>